<name>A0A7N1A6H2_KALFE</name>
<feature type="region of interest" description="Disordered" evidence="2">
    <location>
        <begin position="196"/>
        <end position="234"/>
    </location>
</feature>
<keyword evidence="4" id="KW-1185">Reference proteome</keyword>
<reference evidence="3" key="1">
    <citation type="submission" date="2021-01" db="UniProtKB">
        <authorList>
            <consortium name="EnsemblPlants"/>
        </authorList>
    </citation>
    <scope>IDENTIFICATION</scope>
</reference>
<dbReference type="Gramene" id="Kaladp0536s0005.1.v1.1">
    <property type="protein sequence ID" value="Kaladp0536s0005.1.v1.1.CDS.1"/>
    <property type="gene ID" value="Kaladp0536s0005.v1.1"/>
</dbReference>
<feature type="compositionally biased region" description="Basic and acidic residues" evidence="2">
    <location>
        <begin position="202"/>
        <end position="211"/>
    </location>
</feature>
<organism evidence="3 4">
    <name type="scientific">Kalanchoe fedtschenkoi</name>
    <name type="common">Lavender scallops</name>
    <name type="synonym">South American air plant</name>
    <dbReference type="NCBI Taxonomy" id="63787"/>
    <lineage>
        <taxon>Eukaryota</taxon>
        <taxon>Viridiplantae</taxon>
        <taxon>Streptophyta</taxon>
        <taxon>Embryophyta</taxon>
        <taxon>Tracheophyta</taxon>
        <taxon>Spermatophyta</taxon>
        <taxon>Magnoliopsida</taxon>
        <taxon>eudicotyledons</taxon>
        <taxon>Gunneridae</taxon>
        <taxon>Pentapetalae</taxon>
        <taxon>Saxifragales</taxon>
        <taxon>Crassulaceae</taxon>
        <taxon>Kalanchoe</taxon>
    </lineage>
</organism>
<proteinExistence type="predicted"/>
<keyword evidence="1" id="KW-0175">Coiled coil</keyword>
<dbReference type="EnsemblPlants" id="Kaladp0536s0005.1.v1.1">
    <property type="protein sequence ID" value="Kaladp0536s0005.1.v1.1.CDS.1"/>
    <property type="gene ID" value="Kaladp0536s0005.v1.1"/>
</dbReference>
<evidence type="ECO:0000256" key="2">
    <source>
        <dbReference type="SAM" id="MobiDB-lite"/>
    </source>
</evidence>
<evidence type="ECO:0000256" key="1">
    <source>
        <dbReference type="SAM" id="Coils"/>
    </source>
</evidence>
<protein>
    <submittedName>
        <fullName evidence="3">Uncharacterized protein</fullName>
    </submittedName>
</protein>
<feature type="coiled-coil region" evidence="1">
    <location>
        <begin position="73"/>
        <end position="125"/>
    </location>
</feature>
<dbReference type="AlphaFoldDB" id="A0A7N1A6H2"/>
<sequence length="234" mass="26529">MDSKEWAELGYVGRRKSELEALIDPQVMQLYNEFLLKERGDLQSKPEISEINDEQAQGDGYLVSLLYLSADKIDDREEELFRRETELNKKEEQLQWKAEGLNNKEEQLQKKAEELNSKEEELKRKDVYKQDALLWSTEVLGLCRMNQESLQKLKTQVDSLDEVVGKNASSSQSNAAAGMEIMEMPRTTTALIIPQPATHSHSVVERGDHQGNRPVSSGAAMRPTGDRGKGKQHA</sequence>
<accession>A0A7N1A6H2</accession>
<evidence type="ECO:0000313" key="4">
    <source>
        <dbReference type="Proteomes" id="UP000594263"/>
    </source>
</evidence>
<dbReference type="Proteomes" id="UP000594263">
    <property type="component" value="Unplaced"/>
</dbReference>
<evidence type="ECO:0000313" key="3">
    <source>
        <dbReference type="EnsemblPlants" id="Kaladp0536s0005.1.v1.1.CDS.1"/>
    </source>
</evidence>
<feature type="compositionally biased region" description="Basic and acidic residues" evidence="2">
    <location>
        <begin position="224"/>
        <end position="234"/>
    </location>
</feature>